<dbReference type="Gene3D" id="3.40.50.720">
    <property type="entry name" value="NAD(P)-binding Rossmann-like Domain"/>
    <property type="match status" value="1"/>
</dbReference>
<dbReference type="eggNOG" id="KOG0725">
    <property type="taxonomic scope" value="Eukaryota"/>
</dbReference>
<sequence>RPARLWETRATDWSRLLNDAKGVAVVLRRFLPSMVARGSGAIVNVTHVLDPPQGANVASYQASRAAISALTRCVAAELPPGMHAVEIDPGALLGLRGTEKEGADVGPTRRPGFDETACDWARAAVPFVLGLTREVNGCSVHVPGWGSLGGDVHAPHHRVPE</sequence>
<dbReference type="Pfam" id="PF00106">
    <property type="entry name" value="adh_short"/>
    <property type="match status" value="1"/>
</dbReference>
<dbReference type="CDD" id="cd05233">
    <property type="entry name" value="SDR_c"/>
    <property type="match status" value="1"/>
</dbReference>
<dbReference type="InterPro" id="IPR053241">
    <property type="entry name" value="NADPH_pterin_aldehyde_rdct"/>
</dbReference>
<keyword evidence="2" id="KW-1185">Reference proteome</keyword>
<dbReference type="STRING" id="564608.C1N4N8"/>
<dbReference type="InterPro" id="IPR036291">
    <property type="entry name" value="NAD(P)-bd_dom_sf"/>
</dbReference>
<dbReference type="EMBL" id="GG663747">
    <property type="protein sequence ID" value="EEH52969.1"/>
    <property type="molecule type" value="Genomic_DNA"/>
</dbReference>
<dbReference type="RefSeq" id="XP_003063030.1">
    <property type="nucleotide sequence ID" value="XM_003062984.1"/>
</dbReference>
<dbReference type="InterPro" id="IPR002347">
    <property type="entry name" value="SDR_fam"/>
</dbReference>
<accession>C1N4N8</accession>
<organism evidence="2">
    <name type="scientific">Micromonas pusilla (strain CCMP1545)</name>
    <name type="common">Picoplanktonic green alga</name>
    <dbReference type="NCBI Taxonomy" id="564608"/>
    <lineage>
        <taxon>Eukaryota</taxon>
        <taxon>Viridiplantae</taxon>
        <taxon>Chlorophyta</taxon>
        <taxon>Mamiellophyceae</taxon>
        <taxon>Mamiellales</taxon>
        <taxon>Mamiellaceae</taxon>
        <taxon>Micromonas</taxon>
    </lineage>
</organism>
<evidence type="ECO:0000313" key="2">
    <source>
        <dbReference type="Proteomes" id="UP000001876"/>
    </source>
</evidence>
<gene>
    <name evidence="1" type="ORF">MICPUCDRAFT_21783</name>
</gene>
<dbReference type="PANTHER" id="PTHR45267">
    <property type="match status" value="1"/>
</dbReference>
<dbReference type="PRINTS" id="PR00081">
    <property type="entry name" value="GDHRDH"/>
</dbReference>
<proteinExistence type="predicted"/>
<dbReference type="AlphaFoldDB" id="C1N4N8"/>
<evidence type="ECO:0000313" key="1">
    <source>
        <dbReference type="EMBL" id="EEH52969.1"/>
    </source>
</evidence>
<dbReference type="KEGG" id="mpp:MICPUCDRAFT_21783"/>
<protein>
    <submittedName>
        <fullName evidence="1">Predicted protein</fullName>
    </submittedName>
</protein>
<name>C1N4N8_MICPC</name>
<dbReference type="Proteomes" id="UP000001876">
    <property type="component" value="Unassembled WGS sequence"/>
</dbReference>
<dbReference type="GeneID" id="9688264"/>
<dbReference type="PANTHER" id="PTHR45267:SF2">
    <property type="entry name" value="NADPH-DEPENDENT PTERIN ALDEHYDE REDUCTASE"/>
    <property type="match status" value="1"/>
</dbReference>
<reference evidence="1 2" key="1">
    <citation type="journal article" date="2009" name="Science">
        <title>Green evolution and dynamic adaptations revealed by genomes of the marine picoeukaryotes Micromonas.</title>
        <authorList>
            <person name="Worden A.Z."/>
            <person name="Lee J.H."/>
            <person name="Mock T."/>
            <person name="Rouze P."/>
            <person name="Simmons M.P."/>
            <person name="Aerts A.L."/>
            <person name="Allen A.E."/>
            <person name="Cuvelier M.L."/>
            <person name="Derelle E."/>
            <person name="Everett M.V."/>
            <person name="Foulon E."/>
            <person name="Grimwood J."/>
            <person name="Gundlach H."/>
            <person name="Henrissat B."/>
            <person name="Napoli C."/>
            <person name="McDonald S.M."/>
            <person name="Parker M.S."/>
            <person name="Rombauts S."/>
            <person name="Salamov A."/>
            <person name="Von Dassow P."/>
            <person name="Badger J.H."/>
            <person name="Coutinho P.M."/>
            <person name="Demir E."/>
            <person name="Dubchak I."/>
            <person name="Gentemann C."/>
            <person name="Eikrem W."/>
            <person name="Gready J.E."/>
            <person name="John U."/>
            <person name="Lanier W."/>
            <person name="Lindquist E.A."/>
            <person name="Lucas S."/>
            <person name="Mayer K.F."/>
            <person name="Moreau H."/>
            <person name="Not F."/>
            <person name="Otillar R."/>
            <person name="Panaud O."/>
            <person name="Pangilinan J."/>
            <person name="Paulsen I."/>
            <person name="Piegu B."/>
            <person name="Poliakov A."/>
            <person name="Robbens S."/>
            <person name="Schmutz J."/>
            <person name="Toulza E."/>
            <person name="Wyss T."/>
            <person name="Zelensky A."/>
            <person name="Zhou K."/>
            <person name="Armbrust E.V."/>
            <person name="Bhattacharya D."/>
            <person name="Goodenough U.W."/>
            <person name="Van de Peer Y."/>
            <person name="Grigoriev I.V."/>
        </authorList>
    </citation>
    <scope>NUCLEOTIDE SEQUENCE [LARGE SCALE GENOMIC DNA]</scope>
    <source>
        <strain evidence="1 2">CCMP1545</strain>
    </source>
</reference>
<dbReference type="SUPFAM" id="SSF51735">
    <property type="entry name" value="NAD(P)-binding Rossmann-fold domains"/>
    <property type="match status" value="1"/>
</dbReference>
<dbReference type="OrthoDB" id="47007at2759"/>
<feature type="non-terminal residue" evidence="1">
    <location>
        <position position="1"/>
    </location>
</feature>